<sequence>MAIIFLQIIGFHNCEGCKRKVRIALHKIGGVELVEVDPESGNVTVTTTTKHPEVIREALERRMKKKVVIVSREIVPTTNQNPNQIPSQPTFDLQDLGKVVLRLAQVLESVEVIHSNSIRVNFNYRENKPIVRTESGGNINPSYGGVRIEDADVEYASPRPITPRAPPWAAVEPSAPVMPRAEEEVYGYPPEFYGYSSTSSHDHDHPTGWCTII</sequence>
<name>A0ACB9DPU5_ARCLA</name>
<comment type="caution">
    <text evidence="1">The sequence shown here is derived from an EMBL/GenBank/DDBJ whole genome shotgun (WGS) entry which is preliminary data.</text>
</comment>
<evidence type="ECO:0000313" key="1">
    <source>
        <dbReference type="EMBL" id="KAI3748734.1"/>
    </source>
</evidence>
<reference evidence="2" key="1">
    <citation type="journal article" date="2022" name="Mol. Ecol. Resour.">
        <title>The genomes of chicory, endive, great burdock and yacon provide insights into Asteraceae palaeo-polyploidization history and plant inulin production.</title>
        <authorList>
            <person name="Fan W."/>
            <person name="Wang S."/>
            <person name="Wang H."/>
            <person name="Wang A."/>
            <person name="Jiang F."/>
            <person name="Liu H."/>
            <person name="Zhao H."/>
            <person name="Xu D."/>
            <person name="Zhang Y."/>
        </authorList>
    </citation>
    <scope>NUCLEOTIDE SEQUENCE [LARGE SCALE GENOMIC DNA]</scope>
    <source>
        <strain evidence="2">cv. Niubang</strain>
    </source>
</reference>
<reference evidence="1 2" key="2">
    <citation type="journal article" date="2022" name="Mol. Ecol. Resour.">
        <title>The genomes of chicory, endive, great burdock and yacon provide insights into Asteraceae paleo-polyploidization history and plant inulin production.</title>
        <authorList>
            <person name="Fan W."/>
            <person name="Wang S."/>
            <person name="Wang H."/>
            <person name="Wang A."/>
            <person name="Jiang F."/>
            <person name="Liu H."/>
            <person name="Zhao H."/>
            <person name="Xu D."/>
            <person name="Zhang Y."/>
        </authorList>
    </citation>
    <scope>NUCLEOTIDE SEQUENCE [LARGE SCALE GENOMIC DNA]</scope>
    <source>
        <strain evidence="2">cv. Niubang</strain>
    </source>
</reference>
<proteinExistence type="predicted"/>
<evidence type="ECO:0000313" key="2">
    <source>
        <dbReference type="Proteomes" id="UP001055879"/>
    </source>
</evidence>
<dbReference type="Proteomes" id="UP001055879">
    <property type="component" value="Linkage Group LG03"/>
</dbReference>
<keyword evidence="2" id="KW-1185">Reference proteome</keyword>
<accession>A0ACB9DPU5</accession>
<protein>
    <submittedName>
        <fullName evidence="1">Uncharacterized protein</fullName>
    </submittedName>
</protein>
<organism evidence="1 2">
    <name type="scientific">Arctium lappa</name>
    <name type="common">Greater burdock</name>
    <name type="synonym">Lappa major</name>
    <dbReference type="NCBI Taxonomy" id="4217"/>
    <lineage>
        <taxon>Eukaryota</taxon>
        <taxon>Viridiplantae</taxon>
        <taxon>Streptophyta</taxon>
        <taxon>Embryophyta</taxon>
        <taxon>Tracheophyta</taxon>
        <taxon>Spermatophyta</taxon>
        <taxon>Magnoliopsida</taxon>
        <taxon>eudicotyledons</taxon>
        <taxon>Gunneridae</taxon>
        <taxon>Pentapetalae</taxon>
        <taxon>asterids</taxon>
        <taxon>campanulids</taxon>
        <taxon>Asterales</taxon>
        <taxon>Asteraceae</taxon>
        <taxon>Carduoideae</taxon>
        <taxon>Cardueae</taxon>
        <taxon>Arctiinae</taxon>
        <taxon>Arctium</taxon>
    </lineage>
</organism>
<dbReference type="EMBL" id="CM042049">
    <property type="protein sequence ID" value="KAI3748734.1"/>
    <property type="molecule type" value="Genomic_DNA"/>
</dbReference>
<gene>
    <name evidence="1" type="ORF">L6452_12019</name>
</gene>